<gene>
    <name evidence="2" type="ORF">JFL75_12945</name>
</gene>
<dbReference type="Proteomes" id="UP000595917">
    <property type="component" value="Chromosome"/>
</dbReference>
<dbReference type="SMART" id="SM00347">
    <property type="entry name" value="HTH_MARR"/>
    <property type="match status" value="1"/>
</dbReference>
<dbReference type="RefSeq" id="WP_215625151.1">
    <property type="nucleotide sequence ID" value="NZ_CP067089.2"/>
</dbReference>
<sequence length="151" mass="17177">MKQKKLTEADMKIWRMYKETFKLIFNRILKDSYDATGVSDGDFMVLDLLTRAGTGGLRQQELADKMDWSKSRLSHHLTRMEKRELVEKQSLEKGNAVQVGLTPKGIAALEAVRPVIANGIKRYFIDLLTDQDRKWIAGLAARAKEQGNGPR</sequence>
<evidence type="ECO:0000313" key="3">
    <source>
        <dbReference type="Proteomes" id="UP000595917"/>
    </source>
</evidence>
<dbReference type="AlphaFoldDB" id="A0A7T7XK22"/>
<keyword evidence="3" id="KW-1185">Reference proteome</keyword>
<organism evidence="2 3">
    <name type="scientific">Breznakiella homolactica</name>
    <dbReference type="NCBI Taxonomy" id="2798577"/>
    <lineage>
        <taxon>Bacteria</taxon>
        <taxon>Pseudomonadati</taxon>
        <taxon>Spirochaetota</taxon>
        <taxon>Spirochaetia</taxon>
        <taxon>Spirochaetales</taxon>
        <taxon>Breznakiellaceae</taxon>
        <taxon>Breznakiella</taxon>
    </lineage>
</organism>
<protein>
    <submittedName>
        <fullName evidence="2">MarR family transcriptional regulator</fullName>
    </submittedName>
</protein>
<dbReference type="InterPro" id="IPR036388">
    <property type="entry name" value="WH-like_DNA-bd_sf"/>
</dbReference>
<dbReference type="InterPro" id="IPR039422">
    <property type="entry name" value="MarR/SlyA-like"/>
</dbReference>
<dbReference type="Gene3D" id="1.10.10.10">
    <property type="entry name" value="Winged helix-like DNA-binding domain superfamily/Winged helix DNA-binding domain"/>
    <property type="match status" value="1"/>
</dbReference>
<proteinExistence type="predicted"/>
<dbReference type="SUPFAM" id="SSF46785">
    <property type="entry name" value="Winged helix' DNA-binding domain"/>
    <property type="match status" value="1"/>
</dbReference>
<dbReference type="InterPro" id="IPR036390">
    <property type="entry name" value="WH_DNA-bd_sf"/>
</dbReference>
<dbReference type="GO" id="GO:0006950">
    <property type="term" value="P:response to stress"/>
    <property type="evidence" value="ECO:0007669"/>
    <property type="project" value="TreeGrafter"/>
</dbReference>
<dbReference type="InterPro" id="IPR000835">
    <property type="entry name" value="HTH_MarR-typ"/>
</dbReference>
<dbReference type="EMBL" id="CP067089">
    <property type="protein sequence ID" value="QQO07845.1"/>
    <property type="molecule type" value="Genomic_DNA"/>
</dbReference>
<evidence type="ECO:0000313" key="2">
    <source>
        <dbReference type="EMBL" id="QQO07845.1"/>
    </source>
</evidence>
<dbReference type="KEGG" id="bhc:JFL75_12945"/>
<feature type="domain" description="HTH marR-type" evidence="1">
    <location>
        <begin position="31"/>
        <end position="132"/>
    </location>
</feature>
<name>A0A7T7XK22_9SPIR</name>
<dbReference type="Pfam" id="PF24034">
    <property type="entry name" value="DUF7343"/>
    <property type="match status" value="1"/>
</dbReference>
<dbReference type="PANTHER" id="PTHR33164:SF99">
    <property type="entry name" value="MARR FAMILY REGULATORY PROTEIN"/>
    <property type="match status" value="1"/>
</dbReference>
<accession>A0A7T7XK22</accession>
<evidence type="ECO:0000259" key="1">
    <source>
        <dbReference type="SMART" id="SM00347"/>
    </source>
</evidence>
<dbReference type="GO" id="GO:0003700">
    <property type="term" value="F:DNA-binding transcription factor activity"/>
    <property type="evidence" value="ECO:0007669"/>
    <property type="project" value="InterPro"/>
</dbReference>
<dbReference type="InterPro" id="IPR055767">
    <property type="entry name" value="DUF7343"/>
</dbReference>
<reference evidence="2" key="1">
    <citation type="submission" date="2021-01" db="EMBL/GenBank/DDBJ databases">
        <title>Description of Breznakiella homolactica.</title>
        <authorList>
            <person name="Song Y."/>
            <person name="Brune A."/>
        </authorList>
    </citation>
    <scope>NUCLEOTIDE SEQUENCE</scope>
    <source>
        <strain evidence="2">RmG30</strain>
    </source>
</reference>
<dbReference type="PANTHER" id="PTHR33164">
    <property type="entry name" value="TRANSCRIPTIONAL REGULATOR, MARR FAMILY"/>
    <property type="match status" value="1"/>
</dbReference>